<dbReference type="FunFam" id="3.30.160.60:FF:000045">
    <property type="entry name" value="ZFP69 zinc finger protein B"/>
    <property type="match status" value="1"/>
</dbReference>
<dbReference type="SUPFAM" id="SSF57667">
    <property type="entry name" value="beta-beta-alpha zinc fingers"/>
    <property type="match status" value="6"/>
</dbReference>
<feature type="domain" description="C2H2-type" evidence="10">
    <location>
        <begin position="510"/>
        <end position="538"/>
    </location>
</feature>
<feature type="domain" description="C2H2-type" evidence="10">
    <location>
        <begin position="286"/>
        <end position="313"/>
    </location>
</feature>
<evidence type="ECO:0000256" key="7">
    <source>
        <dbReference type="ARBA" id="ARBA00023242"/>
    </source>
</evidence>
<keyword evidence="5" id="KW-0862">Zinc</keyword>
<evidence type="ECO:0000256" key="3">
    <source>
        <dbReference type="ARBA" id="ARBA00022737"/>
    </source>
</evidence>
<organism evidence="11 12">
    <name type="scientific">Candidula unifasciata</name>
    <dbReference type="NCBI Taxonomy" id="100452"/>
    <lineage>
        <taxon>Eukaryota</taxon>
        <taxon>Metazoa</taxon>
        <taxon>Spiralia</taxon>
        <taxon>Lophotrochozoa</taxon>
        <taxon>Mollusca</taxon>
        <taxon>Gastropoda</taxon>
        <taxon>Heterobranchia</taxon>
        <taxon>Euthyneura</taxon>
        <taxon>Panpulmonata</taxon>
        <taxon>Eupulmonata</taxon>
        <taxon>Stylommatophora</taxon>
        <taxon>Helicina</taxon>
        <taxon>Helicoidea</taxon>
        <taxon>Geomitridae</taxon>
        <taxon>Candidula</taxon>
    </lineage>
</organism>
<keyword evidence="7" id="KW-0539">Nucleus</keyword>
<dbReference type="Pfam" id="PF00096">
    <property type="entry name" value="zf-C2H2"/>
    <property type="match status" value="6"/>
</dbReference>
<keyword evidence="6" id="KW-0238">DNA-binding</keyword>
<dbReference type="FunFam" id="3.30.160.60:FF:000624">
    <property type="entry name" value="zinc finger protein 697"/>
    <property type="match status" value="1"/>
</dbReference>
<keyword evidence="12" id="KW-1185">Reference proteome</keyword>
<feature type="domain" description="C2H2-type" evidence="10">
    <location>
        <begin position="342"/>
        <end position="369"/>
    </location>
</feature>
<dbReference type="GO" id="GO:0005634">
    <property type="term" value="C:nucleus"/>
    <property type="evidence" value="ECO:0007669"/>
    <property type="project" value="UniProtKB-SubCell"/>
</dbReference>
<evidence type="ECO:0000256" key="1">
    <source>
        <dbReference type="ARBA" id="ARBA00004123"/>
    </source>
</evidence>
<evidence type="ECO:0000256" key="5">
    <source>
        <dbReference type="ARBA" id="ARBA00022833"/>
    </source>
</evidence>
<dbReference type="FunFam" id="3.30.160.60:FF:000870">
    <property type="entry name" value="zinc finger protein 197 isoform X1"/>
    <property type="match status" value="1"/>
</dbReference>
<evidence type="ECO:0000256" key="8">
    <source>
        <dbReference type="PROSITE-ProRule" id="PRU00042"/>
    </source>
</evidence>
<evidence type="ECO:0000256" key="6">
    <source>
        <dbReference type="ARBA" id="ARBA00023125"/>
    </source>
</evidence>
<dbReference type="PROSITE" id="PS00028">
    <property type="entry name" value="ZINC_FINGER_C2H2_1"/>
    <property type="match status" value="12"/>
</dbReference>
<dbReference type="InterPro" id="IPR050826">
    <property type="entry name" value="Krueppel_C2H2_ZnFinger"/>
</dbReference>
<evidence type="ECO:0000256" key="2">
    <source>
        <dbReference type="ARBA" id="ARBA00022723"/>
    </source>
</evidence>
<feature type="non-terminal residue" evidence="11">
    <location>
        <position position="778"/>
    </location>
</feature>
<feature type="domain" description="C2H2-type" evidence="10">
    <location>
        <begin position="426"/>
        <end position="453"/>
    </location>
</feature>
<evidence type="ECO:0000313" key="11">
    <source>
        <dbReference type="EMBL" id="CAG5118030.1"/>
    </source>
</evidence>
<feature type="domain" description="C2H2-type" evidence="10">
    <location>
        <begin position="454"/>
        <end position="481"/>
    </location>
</feature>
<dbReference type="OrthoDB" id="6141094at2759"/>
<dbReference type="GO" id="GO:0003677">
    <property type="term" value="F:DNA binding"/>
    <property type="evidence" value="ECO:0007669"/>
    <property type="project" value="UniProtKB-KW"/>
</dbReference>
<name>A0A8S3YSQ0_9EUPU</name>
<dbReference type="FunFam" id="3.30.160.60:FF:000446">
    <property type="entry name" value="Zinc finger protein"/>
    <property type="match status" value="1"/>
</dbReference>
<proteinExistence type="predicted"/>
<keyword evidence="3" id="KW-0677">Repeat</keyword>
<dbReference type="PANTHER" id="PTHR24377">
    <property type="entry name" value="IP01015P-RELATED"/>
    <property type="match status" value="1"/>
</dbReference>
<evidence type="ECO:0000313" key="12">
    <source>
        <dbReference type="Proteomes" id="UP000678393"/>
    </source>
</evidence>
<reference evidence="11" key="1">
    <citation type="submission" date="2021-04" db="EMBL/GenBank/DDBJ databases">
        <authorList>
            <consortium name="Molecular Ecology Group"/>
        </authorList>
    </citation>
    <scope>NUCLEOTIDE SEQUENCE</scope>
</reference>
<comment type="caution">
    <text evidence="11">The sequence shown here is derived from an EMBL/GenBank/DDBJ whole genome shotgun (WGS) entry which is preliminary data.</text>
</comment>
<dbReference type="InterPro" id="IPR013087">
    <property type="entry name" value="Znf_C2H2_type"/>
</dbReference>
<dbReference type="SMART" id="SM00355">
    <property type="entry name" value="ZnF_C2H2"/>
    <property type="match status" value="12"/>
</dbReference>
<feature type="domain" description="C2H2-type" evidence="10">
    <location>
        <begin position="482"/>
        <end position="509"/>
    </location>
</feature>
<dbReference type="EMBL" id="CAJHNH020000491">
    <property type="protein sequence ID" value="CAG5118030.1"/>
    <property type="molecule type" value="Genomic_DNA"/>
</dbReference>
<feature type="domain" description="C2H2-type" evidence="10">
    <location>
        <begin position="370"/>
        <end position="397"/>
    </location>
</feature>
<dbReference type="InterPro" id="IPR036236">
    <property type="entry name" value="Znf_C2H2_sf"/>
</dbReference>
<feature type="domain" description="C2H2-type" evidence="10">
    <location>
        <begin position="398"/>
        <end position="425"/>
    </location>
</feature>
<comment type="subcellular location">
    <subcellularLocation>
        <location evidence="1">Nucleus</location>
    </subcellularLocation>
</comment>
<dbReference type="FunFam" id="3.30.160.60:FF:002343">
    <property type="entry name" value="Zinc finger protein 33A"/>
    <property type="match status" value="2"/>
</dbReference>
<evidence type="ECO:0000256" key="4">
    <source>
        <dbReference type="ARBA" id="ARBA00022771"/>
    </source>
</evidence>
<feature type="domain" description="C2H2-type" evidence="10">
    <location>
        <begin position="229"/>
        <end position="257"/>
    </location>
</feature>
<dbReference type="Gene3D" id="3.30.160.60">
    <property type="entry name" value="Classic Zinc Finger"/>
    <property type="match status" value="10"/>
</dbReference>
<evidence type="ECO:0000259" key="10">
    <source>
        <dbReference type="PROSITE" id="PS50157"/>
    </source>
</evidence>
<feature type="region of interest" description="Disordered" evidence="9">
    <location>
        <begin position="639"/>
        <end position="658"/>
    </location>
</feature>
<sequence>MNLESHSFMQTQGNIPEGIRRDESELDNEQHPGMDEAEVHVLYLNVPASDEPQVLDLSNILIHEGIQVIESSDHGDHIPGTAHIHSGHDIVIGNDNVTEVALVTSQSVSQSANTLLGLAKSQADDSHVQVSDILAAHRHTEHVMSEQEENTSAEALLQLSSDQNTATYIMDETGTMIPISQMRSSTLLEVEDTGVTALAICQCWCGREFISQEDLSRHKLAHRVTPGPYKCTLCMDNFLSNKDLRTHHTEVHPGGLPWECSICRRTFHKKIAMKAHMRVHNTVTKYQCSSCKKVFFYKNALNRHLKMHSCEKPFKCTICGDTYYSLWDLRKHRMNHQPPKLFACDICTKVFKQKQTLLVHSRIHTGQKPYTCVFCHRHFSLKSTLVQHQRIHTGEKPNVCHICQRGFRQNSTLKSHLKTHTHLKPYLCRYCKMRFAYKDEVAEHEHTHAHNKTWQCEECGMWFKNQSLLARHSRVHTNERPFQCNICYKSFVQSGSLQSHIRSHTKEKPYKCRICSKAYYTSGTLLVHIRKFHNVDAKSVKEVFPVYSYIEDQKVFTIRNSLLEDLKPPDTDGDGGSGADKSHFEDLLTKNNTVVEELVEMSDEVIVQDGAVVDGQIISSTVGGNNPETEIVSIEISDRTSPAHKDRNNTDAEKTAGKEVNRIEEQSEDNQTVIIDSAQTEVIYELHTEDIEPVETEALHSSDAALDRQEAALGLAELSLIGGEGMHSEKCAQTKTRTVTFFKAEEEDENDPNVTKIILSKEGGIMNSQDPHQCPVCG</sequence>
<feature type="domain" description="C2H2-type" evidence="10">
    <location>
        <begin position="199"/>
        <end position="222"/>
    </location>
</feature>
<accession>A0A8S3YSQ0</accession>
<feature type="domain" description="C2H2-type" evidence="10">
    <location>
        <begin position="314"/>
        <end position="341"/>
    </location>
</feature>
<dbReference type="AlphaFoldDB" id="A0A8S3YSQ0"/>
<dbReference type="Proteomes" id="UP000678393">
    <property type="component" value="Unassembled WGS sequence"/>
</dbReference>
<gene>
    <name evidence="11" type="ORF">CUNI_LOCUS3588</name>
</gene>
<feature type="domain" description="C2H2-type" evidence="10">
    <location>
        <begin position="258"/>
        <end position="280"/>
    </location>
</feature>
<dbReference type="GO" id="GO:0008270">
    <property type="term" value="F:zinc ion binding"/>
    <property type="evidence" value="ECO:0007669"/>
    <property type="project" value="UniProtKB-KW"/>
</dbReference>
<evidence type="ECO:0000256" key="9">
    <source>
        <dbReference type="SAM" id="MobiDB-lite"/>
    </source>
</evidence>
<protein>
    <recommendedName>
        <fullName evidence="10">C2H2-type domain-containing protein</fullName>
    </recommendedName>
</protein>
<keyword evidence="4 8" id="KW-0863">Zinc-finger</keyword>
<dbReference type="PROSITE" id="PS50157">
    <property type="entry name" value="ZINC_FINGER_C2H2_2"/>
    <property type="match status" value="12"/>
</dbReference>
<keyword evidence="2" id="KW-0479">Metal-binding</keyword>